<evidence type="ECO:0000313" key="1">
    <source>
        <dbReference type="EMBL" id="KKM09628.1"/>
    </source>
</evidence>
<organism evidence="1">
    <name type="scientific">marine sediment metagenome</name>
    <dbReference type="NCBI Taxonomy" id="412755"/>
    <lineage>
        <taxon>unclassified sequences</taxon>
        <taxon>metagenomes</taxon>
        <taxon>ecological metagenomes</taxon>
    </lineage>
</organism>
<proteinExistence type="predicted"/>
<comment type="caution">
    <text evidence="1">The sequence shown here is derived from an EMBL/GenBank/DDBJ whole genome shotgun (WGS) entry which is preliminary data.</text>
</comment>
<reference evidence="1" key="1">
    <citation type="journal article" date="2015" name="Nature">
        <title>Complex archaea that bridge the gap between prokaryotes and eukaryotes.</title>
        <authorList>
            <person name="Spang A."/>
            <person name="Saw J.H."/>
            <person name="Jorgensen S.L."/>
            <person name="Zaremba-Niedzwiedzka K."/>
            <person name="Martijn J."/>
            <person name="Lind A.E."/>
            <person name="van Eijk R."/>
            <person name="Schleper C."/>
            <person name="Guy L."/>
            <person name="Ettema T.J."/>
        </authorList>
    </citation>
    <scope>NUCLEOTIDE SEQUENCE</scope>
</reference>
<name>A0A0F9HC13_9ZZZZ</name>
<accession>A0A0F9HC13</accession>
<gene>
    <name evidence="1" type="ORF">LCGC14_1722780</name>
</gene>
<sequence length="49" mass="5493">MLSEDLRDRILKFLTEKDSIDGTTPLIGSAPAYDQEANDLLEEVIGENR</sequence>
<dbReference type="AlphaFoldDB" id="A0A0F9HC13"/>
<dbReference type="EMBL" id="LAZR01015525">
    <property type="protein sequence ID" value="KKM09628.1"/>
    <property type="molecule type" value="Genomic_DNA"/>
</dbReference>
<protein>
    <submittedName>
        <fullName evidence="1">Uncharacterized protein</fullName>
    </submittedName>
</protein>